<dbReference type="InterPro" id="IPR027417">
    <property type="entry name" value="P-loop_NTPase"/>
</dbReference>
<dbReference type="Gene3D" id="3.40.50.300">
    <property type="entry name" value="P-loop containing nucleotide triphosphate hydrolases"/>
    <property type="match status" value="1"/>
</dbReference>
<dbReference type="AlphaFoldDB" id="A0A318LTA9"/>
<dbReference type="SUPFAM" id="SSF53795">
    <property type="entry name" value="PEP carboxykinase-like"/>
    <property type="match status" value="1"/>
</dbReference>
<proteinExistence type="predicted"/>
<sequence length="316" mass="33183">MSGVAYRYRAHGLGIVSDVELPLPPGDGASDVTLRLGGAVDVPHRRPDGTPLAELSREGGRLFYALARAGERTVLRYPELAEFTGDADLADVTAHPHRGADPGLLPVLASGTLLAVHLLLRRHLVLHASAVEAEGRALAFVGASGMGKSTLAAALCGAGCGLVADDVLRVDPAGADGFVVHPGSTESRLRPNARQLADSAPSSAVRPTADGRLALRPGTHADGPLPLTACVVPRPSREAADVVLRRVPPSRALLWLCRFPRVLGWSDPSSLGHTFQALGDLVERVPLFEATVPWGPPFRPEIPARLLEALAEPARV</sequence>
<evidence type="ECO:0000313" key="1">
    <source>
        <dbReference type="EMBL" id="PXY37842.1"/>
    </source>
</evidence>
<accession>A0A318LTA9</accession>
<keyword evidence="2" id="KW-1185">Reference proteome</keyword>
<name>A0A318LTA9_9PSEU</name>
<gene>
    <name evidence="1" type="ORF">BA062_04325</name>
</gene>
<dbReference type="Proteomes" id="UP000247892">
    <property type="component" value="Unassembled WGS sequence"/>
</dbReference>
<comment type="caution">
    <text evidence="1">The sequence shown here is derived from an EMBL/GenBank/DDBJ whole genome shotgun (WGS) entry which is preliminary data.</text>
</comment>
<evidence type="ECO:0000313" key="2">
    <source>
        <dbReference type="Proteomes" id="UP000247892"/>
    </source>
</evidence>
<dbReference type="EMBL" id="MASU01000002">
    <property type="protein sequence ID" value="PXY37842.1"/>
    <property type="molecule type" value="Genomic_DNA"/>
</dbReference>
<evidence type="ECO:0008006" key="3">
    <source>
        <dbReference type="Google" id="ProtNLM"/>
    </source>
</evidence>
<organism evidence="1 2">
    <name type="scientific">Prauserella flavalba</name>
    <dbReference type="NCBI Taxonomy" id="1477506"/>
    <lineage>
        <taxon>Bacteria</taxon>
        <taxon>Bacillati</taxon>
        <taxon>Actinomycetota</taxon>
        <taxon>Actinomycetes</taxon>
        <taxon>Pseudonocardiales</taxon>
        <taxon>Pseudonocardiaceae</taxon>
        <taxon>Prauserella</taxon>
    </lineage>
</organism>
<protein>
    <recommendedName>
        <fullName evidence="3">HPr kinase</fullName>
    </recommendedName>
</protein>
<reference evidence="1 2" key="1">
    <citation type="submission" date="2016-07" db="EMBL/GenBank/DDBJ databases">
        <title>Draft genome sequence of Prauserella sp. YIM 121212, isolated from alkaline soil.</title>
        <authorList>
            <person name="Ruckert C."/>
            <person name="Albersmeier A."/>
            <person name="Jiang C.-L."/>
            <person name="Jiang Y."/>
            <person name="Kalinowski J."/>
            <person name="Schneider O."/>
            <person name="Winkler A."/>
            <person name="Zotchev S.B."/>
        </authorList>
    </citation>
    <scope>NUCLEOTIDE SEQUENCE [LARGE SCALE GENOMIC DNA]</scope>
    <source>
        <strain evidence="1 2">YIM 121212</strain>
    </source>
</reference>